<proteinExistence type="predicted"/>
<organism evidence="1">
    <name type="scientific">Nonomuraea gerenzanensis</name>
    <dbReference type="NCBI Taxonomy" id="93944"/>
    <lineage>
        <taxon>Bacteria</taxon>
        <taxon>Bacillati</taxon>
        <taxon>Actinomycetota</taxon>
        <taxon>Actinomycetes</taxon>
        <taxon>Streptosporangiales</taxon>
        <taxon>Streptosporangiaceae</taxon>
        <taxon>Nonomuraea</taxon>
    </lineage>
</organism>
<dbReference type="EMBL" id="LT559118">
    <property type="protein sequence ID" value="SBO99056.1"/>
    <property type="molecule type" value="Genomic_DNA"/>
</dbReference>
<name>A0A1M4EJU1_9ACTN</name>
<accession>A0A1M4EJU1</accession>
<protein>
    <submittedName>
        <fullName evidence="1">Uncharacterized protein</fullName>
    </submittedName>
</protein>
<gene>
    <name evidence="1" type="ORF">BN4615_P8572</name>
</gene>
<dbReference type="AlphaFoldDB" id="A0A1M4EJU1"/>
<evidence type="ECO:0000313" key="1">
    <source>
        <dbReference type="EMBL" id="SBO99056.1"/>
    </source>
</evidence>
<sequence length="49" mass="5797">MRADQKYRLVFKYAGLRDHSGHERVQVKIVRTCDDTLRYPGVLARRIAH</sequence>
<reference evidence="1" key="1">
    <citation type="submission" date="2016-04" db="EMBL/GenBank/DDBJ databases">
        <authorList>
            <person name="Evans L.H."/>
            <person name="Alamgir A."/>
            <person name="Owens N."/>
            <person name="Weber N.D."/>
            <person name="Virtaneva K."/>
            <person name="Barbian K."/>
            <person name="Babar A."/>
            <person name="Rosenke K."/>
        </authorList>
    </citation>
    <scope>NUCLEOTIDE SEQUENCE</scope>
    <source>
        <strain evidence="1">Nono1</strain>
    </source>
</reference>